<accession>A0A1Q4HE58</accession>
<name>A0A1Q4HE58_9MYCO</name>
<dbReference type="EMBL" id="MPNT01000045">
    <property type="protein sequence ID" value="OJZ65807.1"/>
    <property type="molecule type" value="Genomic_DNA"/>
</dbReference>
<proteinExistence type="predicted"/>
<dbReference type="RefSeq" id="WP_073880363.1">
    <property type="nucleotide sequence ID" value="NZ_MPNT01000045.1"/>
</dbReference>
<dbReference type="OrthoDB" id="4640435at2"/>
<feature type="compositionally biased region" description="Acidic residues" evidence="1">
    <location>
        <begin position="78"/>
        <end position="107"/>
    </location>
</feature>
<feature type="region of interest" description="Disordered" evidence="1">
    <location>
        <begin position="52"/>
        <end position="107"/>
    </location>
</feature>
<gene>
    <name evidence="2" type="ORF">BRW65_27695</name>
</gene>
<evidence type="ECO:0000313" key="2">
    <source>
        <dbReference type="EMBL" id="OJZ65807.1"/>
    </source>
</evidence>
<comment type="caution">
    <text evidence="2">The sequence shown here is derived from an EMBL/GenBank/DDBJ whole genome shotgun (WGS) entry which is preliminary data.</text>
</comment>
<evidence type="ECO:0000313" key="3">
    <source>
        <dbReference type="Proteomes" id="UP000186438"/>
    </source>
</evidence>
<protein>
    <submittedName>
        <fullName evidence="2">Uncharacterized protein</fullName>
    </submittedName>
</protein>
<keyword evidence="3" id="KW-1185">Reference proteome</keyword>
<dbReference type="AlphaFoldDB" id="A0A1Q4HE58"/>
<sequence length="107" mass="12146">MARDEGGRWDVGIKDDAVFVQRVSDADEQLFIDSLDSDEARRLAGLLTKFADKLEDSDKSTDSEKSEESDKSKRDDDKDKDDDEDDEDDKDKNDDEDDDSEDSDDSD</sequence>
<dbReference type="STRING" id="53378.BRW65_27695"/>
<feature type="compositionally biased region" description="Basic and acidic residues" evidence="1">
    <location>
        <begin position="52"/>
        <end position="77"/>
    </location>
</feature>
<organism evidence="2 3">
    <name type="scientific">Mycobacterium paraffinicum</name>
    <dbReference type="NCBI Taxonomy" id="53378"/>
    <lineage>
        <taxon>Bacteria</taxon>
        <taxon>Bacillati</taxon>
        <taxon>Actinomycetota</taxon>
        <taxon>Actinomycetes</taxon>
        <taxon>Mycobacteriales</taxon>
        <taxon>Mycobacteriaceae</taxon>
        <taxon>Mycobacterium</taxon>
    </lineage>
</organism>
<dbReference type="Proteomes" id="UP000186438">
    <property type="component" value="Unassembled WGS sequence"/>
</dbReference>
<reference evidence="2 3" key="1">
    <citation type="submission" date="2016-11" db="EMBL/GenBank/DDBJ databases">
        <title>Genome sequences of unsequenced Mycobacteria.</title>
        <authorList>
            <person name="Greninger A.L."/>
            <person name="Fang F."/>
            <person name="Jerome K.R."/>
        </authorList>
    </citation>
    <scope>NUCLEOTIDE SEQUENCE [LARGE SCALE GENOMIC DNA]</scope>
    <source>
        <strain evidence="2 3">M11</strain>
    </source>
</reference>
<evidence type="ECO:0000256" key="1">
    <source>
        <dbReference type="SAM" id="MobiDB-lite"/>
    </source>
</evidence>